<dbReference type="GO" id="GO:0008270">
    <property type="term" value="F:zinc ion binding"/>
    <property type="evidence" value="ECO:0007669"/>
    <property type="project" value="InterPro"/>
</dbReference>
<dbReference type="PROSITE" id="PS50048">
    <property type="entry name" value="ZN2_CY6_FUNGAL_2"/>
    <property type="match status" value="1"/>
</dbReference>
<evidence type="ECO:0000256" key="4">
    <source>
        <dbReference type="ARBA" id="ARBA00023242"/>
    </source>
</evidence>
<dbReference type="Gene3D" id="4.10.240.10">
    <property type="entry name" value="Zn(2)-C6 fungal-type DNA-binding domain"/>
    <property type="match status" value="1"/>
</dbReference>
<evidence type="ECO:0000256" key="2">
    <source>
        <dbReference type="ARBA" id="ARBA00023125"/>
    </source>
</evidence>
<feature type="region of interest" description="Disordered" evidence="5">
    <location>
        <begin position="56"/>
        <end position="77"/>
    </location>
</feature>
<gene>
    <name evidence="7" type="ORF">KHLLAP_LOCUS6053</name>
</gene>
<dbReference type="InterPro" id="IPR001138">
    <property type="entry name" value="Zn2Cys6_DnaBD"/>
</dbReference>
<organism evidence="7 8">
    <name type="scientific">Anthostomella pinea</name>
    <dbReference type="NCBI Taxonomy" id="933095"/>
    <lineage>
        <taxon>Eukaryota</taxon>
        <taxon>Fungi</taxon>
        <taxon>Dikarya</taxon>
        <taxon>Ascomycota</taxon>
        <taxon>Pezizomycotina</taxon>
        <taxon>Sordariomycetes</taxon>
        <taxon>Xylariomycetidae</taxon>
        <taxon>Xylariales</taxon>
        <taxon>Xylariaceae</taxon>
        <taxon>Anthostomella</taxon>
    </lineage>
</organism>
<dbReference type="AlphaFoldDB" id="A0AAI8VIK4"/>
<dbReference type="PANTHER" id="PTHR31069:SF12">
    <property type="entry name" value="TRANSCRIPTION FACTOR DOMAIN-CONTAINING PROTEIN"/>
    <property type="match status" value="1"/>
</dbReference>
<dbReference type="SUPFAM" id="SSF57701">
    <property type="entry name" value="Zn2/Cys6 DNA-binding domain"/>
    <property type="match status" value="1"/>
</dbReference>
<dbReference type="InterPro" id="IPR036864">
    <property type="entry name" value="Zn2-C6_fun-type_DNA-bd_sf"/>
</dbReference>
<dbReference type="EMBL" id="CAUWAG010000007">
    <property type="protein sequence ID" value="CAJ2505585.1"/>
    <property type="molecule type" value="Genomic_DNA"/>
</dbReference>
<dbReference type="GO" id="GO:0005634">
    <property type="term" value="C:nucleus"/>
    <property type="evidence" value="ECO:0007669"/>
    <property type="project" value="TreeGrafter"/>
</dbReference>
<evidence type="ECO:0000313" key="8">
    <source>
        <dbReference type="Proteomes" id="UP001295740"/>
    </source>
</evidence>
<keyword evidence="1" id="KW-0805">Transcription regulation</keyword>
<dbReference type="SMART" id="SM00066">
    <property type="entry name" value="GAL4"/>
    <property type="match status" value="1"/>
</dbReference>
<dbReference type="Pfam" id="PF00172">
    <property type="entry name" value="Zn_clus"/>
    <property type="match status" value="1"/>
</dbReference>
<dbReference type="Proteomes" id="UP001295740">
    <property type="component" value="Unassembled WGS sequence"/>
</dbReference>
<keyword evidence="3" id="KW-0804">Transcription</keyword>
<dbReference type="GO" id="GO:0000981">
    <property type="term" value="F:DNA-binding transcription factor activity, RNA polymerase II-specific"/>
    <property type="evidence" value="ECO:0007669"/>
    <property type="project" value="InterPro"/>
</dbReference>
<evidence type="ECO:0000259" key="6">
    <source>
        <dbReference type="PROSITE" id="PS50048"/>
    </source>
</evidence>
<dbReference type="CDD" id="cd00067">
    <property type="entry name" value="GAL4"/>
    <property type="match status" value="1"/>
</dbReference>
<feature type="domain" description="Zn(2)-C6 fungal-type" evidence="6">
    <location>
        <begin position="19"/>
        <end position="49"/>
    </location>
</feature>
<evidence type="ECO:0000256" key="1">
    <source>
        <dbReference type="ARBA" id="ARBA00023015"/>
    </source>
</evidence>
<dbReference type="PANTHER" id="PTHR31069">
    <property type="entry name" value="OLEATE-ACTIVATED TRANSCRIPTION FACTOR 1-RELATED"/>
    <property type="match status" value="1"/>
</dbReference>
<evidence type="ECO:0000256" key="5">
    <source>
        <dbReference type="SAM" id="MobiDB-lite"/>
    </source>
</evidence>
<comment type="caution">
    <text evidence="7">The sequence shown here is derived from an EMBL/GenBank/DDBJ whole genome shotgun (WGS) entry which is preliminary data.</text>
</comment>
<dbReference type="GO" id="GO:0045944">
    <property type="term" value="P:positive regulation of transcription by RNA polymerase II"/>
    <property type="evidence" value="ECO:0007669"/>
    <property type="project" value="TreeGrafter"/>
</dbReference>
<accession>A0AAI8VIK4</accession>
<protein>
    <submittedName>
        <fullName evidence="7">Uu.00g129790.m01.CDS01</fullName>
    </submittedName>
</protein>
<name>A0AAI8VIK4_9PEZI</name>
<evidence type="ECO:0000313" key="7">
    <source>
        <dbReference type="EMBL" id="CAJ2505585.1"/>
    </source>
</evidence>
<proteinExistence type="predicted"/>
<keyword evidence="8" id="KW-1185">Reference proteome</keyword>
<keyword evidence="4" id="KW-0539">Nucleus</keyword>
<dbReference type="GO" id="GO:0000978">
    <property type="term" value="F:RNA polymerase II cis-regulatory region sequence-specific DNA binding"/>
    <property type="evidence" value="ECO:0007669"/>
    <property type="project" value="TreeGrafter"/>
</dbReference>
<sequence length="470" mass="52359">MSQSLSALERGNPPPRRKSCAACIRSKRRCDLRQPTCLRCSQRRIDCSYPTQTAADRAVSSESDPTTPLAQASTPEFVSDVSSWPTSEFDFSMDLEQSCTSTCPTFPTISFEQQNMTGLEILDDNVDSGDILSLTPTWPEVDKSTPPELLRHPAPSAVSATRLRTFANTSMLVEHHFRYAIDQFMGIPERMLLENGTPWSHSMLYRDSMPASVQDAVAACALHQAKTSVNTLVLQRVIQAKYHALLITPIPTFSPRELLAHTHGLLIYQIILFFDISHAARAEAEETSATLTDAAFALAQHAKYDSEMATGRAGLEEERSVTTRAAREIPLYPLAIARARFEDWTFQESLRRTVMMSFFYLQIQQFMVASPLRLGTPARMPGPDCTACDPRLGLCQAFTLSAHLWKAKDAIDFAMAWRSKRHLVATPNNFQELLEEVEGDDVEEFGKMLVSTALGVEETRAWLVSKGGTL</sequence>
<dbReference type="InterPro" id="IPR050675">
    <property type="entry name" value="OAF3"/>
</dbReference>
<keyword evidence="2" id="KW-0238">DNA-binding</keyword>
<evidence type="ECO:0000256" key="3">
    <source>
        <dbReference type="ARBA" id="ARBA00023163"/>
    </source>
</evidence>
<reference evidence="7" key="1">
    <citation type="submission" date="2023-10" db="EMBL/GenBank/DDBJ databases">
        <authorList>
            <person name="Hackl T."/>
        </authorList>
    </citation>
    <scope>NUCLEOTIDE SEQUENCE</scope>
</reference>